<dbReference type="InterPro" id="IPR002833">
    <property type="entry name" value="PTH2"/>
</dbReference>
<comment type="caution">
    <text evidence="4">The sequence shown here is derived from an EMBL/GenBank/DDBJ whole genome shotgun (WGS) entry which is preliminary data.</text>
</comment>
<dbReference type="EC" id="3.1.1.29" evidence="1"/>
<dbReference type="RefSeq" id="WP_200343124.1">
    <property type="nucleotide sequence ID" value="NZ_NRRL01000108.1"/>
</dbReference>
<sequence length="108" mass="11179">MPPGKAAAQAGHAFAASLLAAVDLDPELLPVLQARSITRVVLCAGDLAALHVLHARARASGLPAALFEDRGHVLPPDFDGTPIATALGIGPCCRSAARPITRGLRCWR</sequence>
<evidence type="ECO:0000256" key="1">
    <source>
        <dbReference type="ARBA" id="ARBA00013260"/>
    </source>
</evidence>
<dbReference type="Gene3D" id="3.40.1490.10">
    <property type="entry name" value="Bit1"/>
    <property type="match status" value="1"/>
</dbReference>
<evidence type="ECO:0000313" key="5">
    <source>
        <dbReference type="Proteomes" id="UP001296873"/>
    </source>
</evidence>
<reference evidence="4 5" key="1">
    <citation type="journal article" date="2020" name="Microorganisms">
        <title>Osmotic Adaptation and Compatible Solute Biosynthesis of Phototrophic Bacteria as Revealed from Genome Analyses.</title>
        <authorList>
            <person name="Imhoff J.F."/>
            <person name="Rahn T."/>
            <person name="Kunzel S."/>
            <person name="Keller A."/>
            <person name="Neulinger S.C."/>
        </authorList>
    </citation>
    <scope>NUCLEOTIDE SEQUENCE [LARGE SCALE GENOMIC DNA]</scope>
    <source>
        <strain evidence="4 5">DSM 9895</strain>
    </source>
</reference>
<evidence type="ECO:0000256" key="3">
    <source>
        <dbReference type="ARBA" id="ARBA00048707"/>
    </source>
</evidence>
<name>A0ABS1DJM2_9PROT</name>
<accession>A0ABS1DJM2</accession>
<dbReference type="InterPro" id="IPR023476">
    <property type="entry name" value="Pep_tRNA_hydro_II_dom_sf"/>
</dbReference>
<comment type="catalytic activity">
    <reaction evidence="3">
        <text>an N-acyl-L-alpha-aminoacyl-tRNA + H2O = an N-acyl-L-amino acid + a tRNA + H(+)</text>
        <dbReference type="Rhea" id="RHEA:54448"/>
        <dbReference type="Rhea" id="RHEA-COMP:10123"/>
        <dbReference type="Rhea" id="RHEA-COMP:13883"/>
        <dbReference type="ChEBI" id="CHEBI:15377"/>
        <dbReference type="ChEBI" id="CHEBI:15378"/>
        <dbReference type="ChEBI" id="CHEBI:59874"/>
        <dbReference type="ChEBI" id="CHEBI:78442"/>
        <dbReference type="ChEBI" id="CHEBI:138191"/>
        <dbReference type="EC" id="3.1.1.29"/>
    </reaction>
</comment>
<organism evidence="4 5">
    <name type="scientific">Rhodovibrio sodomensis</name>
    <dbReference type="NCBI Taxonomy" id="1088"/>
    <lineage>
        <taxon>Bacteria</taxon>
        <taxon>Pseudomonadati</taxon>
        <taxon>Pseudomonadota</taxon>
        <taxon>Alphaproteobacteria</taxon>
        <taxon>Rhodospirillales</taxon>
        <taxon>Rhodovibrionaceae</taxon>
        <taxon>Rhodovibrio</taxon>
    </lineage>
</organism>
<keyword evidence="2" id="KW-0378">Hydrolase</keyword>
<evidence type="ECO:0000313" key="4">
    <source>
        <dbReference type="EMBL" id="MBK1670680.1"/>
    </source>
</evidence>
<dbReference type="Pfam" id="PF01981">
    <property type="entry name" value="PTH2"/>
    <property type="match status" value="1"/>
</dbReference>
<keyword evidence="5" id="KW-1185">Reference proteome</keyword>
<protein>
    <recommendedName>
        <fullName evidence="1">peptidyl-tRNA hydrolase</fullName>
        <ecNumber evidence="1">3.1.1.29</ecNumber>
    </recommendedName>
</protein>
<dbReference type="EMBL" id="NRRL01000108">
    <property type="protein sequence ID" value="MBK1670680.1"/>
    <property type="molecule type" value="Genomic_DNA"/>
</dbReference>
<dbReference type="Proteomes" id="UP001296873">
    <property type="component" value="Unassembled WGS sequence"/>
</dbReference>
<dbReference type="SUPFAM" id="SSF102462">
    <property type="entry name" value="Peptidyl-tRNA hydrolase II"/>
    <property type="match status" value="1"/>
</dbReference>
<gene>
    <name evidence="4" type="ORF">CKO28_21915</name>
</gene>
<proteinExistence type="predicted"/>
<evidence type="ECO:0000256" key="2">
    <source>
        <dbReference type="ARBA" id="ARBA00022801"/>
    </source>
</evidence>